<dbReference type="SUPFAM" id="SSF56349">
    <property type="entry name" value="DNA breaking-rejoining enzymes"/>
    <property type="match status" value="1"/>
</dbReference>
<protein>
    <submittedName>
        <fullName evidence="6">Site-specific integrase</fullName>
    </submittedName>
</protein>
<sequence>MAARLDPDVDIPPSWLFVAVARNGTLVYEAGWRHRNADGALQLMKRRLGPAWVEPDEDGGYRRRRGRPKPRHLTEHAAIVAKDRVVREVEHTLAEHAAAAEREANVLPTFRQVAAAYLVWLENVRDAKPSTLRDHRYLLAEPGTPHRRGNGSCPGTIMATLGDRPAAEITTREINDLLAAVAKTKVSPRTVNKHRQLISAIFGFGGQEATFGLPRNPARDSDRRAELEPLDWTSTQLRRSKRSRARLEGGRHRDPDAPAVSEDEHRARQIEDRQDGELVRVAAYAGLRRGELVALRWRDVDFVRRKVVVRRAVSASIDTPSTKSRRAREVPLADQAAGALDRLSKRDGFTEPDDYVFINRLGRRLDGSALRRRVSRARDAAGLRPMRFHDLRHTYGSLLVAGGIDLASVKSAMGHSRLATTERYLHARSASEMADRFTQALNSPASVTHEPIATP</sequence>
<dbReference type="CDD" id="cd00796">
    <property type="entry name" value="INT_Rci_Hp1_C"/>
    <property type="match status" value="1"/>
</dbReference>
<dbReference type="InterPro" id="IPR002104">
    <property type="entry name" value="Integrase_catalytic"/>
</dbReference>
<keyword evidence="3" id="KW-0233">DNA recombination</keyword>
<dbReference type="InterPro" id="IPR010998">
    <property type="entry name" value="Integrase_recombinase_N"/>
</dbReference>
<feature type="region of interest" description="Disordered" evidence="4">
    <location>
        <begin position="212"/>
        <end position="271"/>
    </location>
</feature>
<dbReference type="Gene3D" id="1.10.443.10">
    <property type="entry name" value="Intergrase catalytic core"/>
    <property type="match status" value="1"/>
</dbReference>
<proteinExistence type="inferred from homology"/>
<dbReference type="Proteomes" id="UP001058860">
    <property type="component" value="Chromosome"/>
</dbReference>
<dbReference type="EMBL" id="CP088295">
    <property type="protein sequence ID" value="UUY05191.1"/>
    <property type="molecule type" value="Genomic_DNA"/>
</dbReference>
<gene>
    <name evidence="6" type="ORF">LRS13_06595</name>
</gene>
<name>A0ABY5PKJ7_9ACTN</name>
<evidence type="ECO:0000256" key="2">
    <source>
        <dbReference type="ARBA" id="ARBA00023125"/>
    </source>
</evidence>
<evidence type="ECO:0000313" key="6">
    <source>
        <dbReference type="EMBL" id="UUY05191.1"/>
    </source>
</evidence>
<dbReference type="RefSeq" id="WP_353865653.1">
    <property type="nucleotide sequence ID" value="NZ_CP088295.1"/>
</dbReference>
<dbReference type="Pfam" id="PF00589">
    <property type="entry name" value="Phage_integrase"/>
    <property type="match status" value="1"/>
</dbReference>
<dbReference type="PANTHER" id="PTHR30349:SF64">
    <property type="entry name" value="PROPHAGE INTEGRASE INTD-RELATED"/>
    <property type="match status" value="1"/>
</dbReference>
<evidence type="ECO:0000256" key="3">
    <source>
        <dbReference type="ARBA" id="ARBA00023172"/>
    </source>
</evidence>
<evidence type="ECO:0000256" key="1">
    <source>
        <dbReference type="ARBA" id="ARBA00008857"/>
    </source>
</evidence>
<dbReference type="InterPro" id="IPR013762">
    <property type="entry name" value="Integrase-like_cat_sf"/>
</dbReference>
<dbReference type="PANTHER" id="PTHR30349">
    <property type="entry name" value="PHAGE INTEGRASE-RELATED"/>
    <property type="match status" value="1"/>
</dbReference>
<evidence type="ECO:0000256" key="4">
    <source>
        <dbReference type="SAM" id="MobiDB-lite"/>
    </source>
</evidence>
<organism evidence="6 7">
    <name type="scientific">Svornostia abyssi</name>
    <dbReference type="NCBI Taxonomy" id="2898438"/>
    <lineage>
        <taxon>Bacteria</taxon>
        <taxon>Bacillati</taxon>
        <taxon>Actinomycetota</taxon>
        <taxon>Thermoleophilia</taxon>
        <taxon>Solirubrobacterales</taxon>
        <taxon>Baekduiaceae</taxon>
        <taxon>Svornostia</taxon>
    </lineage>
</organism>
<comment type="similarity">
    <text evidence="1">Belongs to the 'phage' integrase family.</text>
</comment>
<dbReference type="InterPro" id="IPR050090">
    <property type="entry name" value="Tyrosine_recombinase_XerCD"/>
</dbReference>
<feature type="domain" description="Tyr recombinase" evidence="5">
    <location>
        <begin position="277"/>
        <end position="428"/>
    </location>
</feature>
<feature type="compositionally biased region" description="Basic and acidic residues" evidence="4">
    <location>
        <begin position="217"/>
        <end position="227"/>
    </location>
</feature>
<accession>A0ABY5PKJ7</accession>
<feature type="compositionally biased region" description="Basic and acidic residues" evidence="4">
    <location>
        <begin position="245"/>
        <end position="271"/>
    </location>
</feature>
<evidence type="ECO:0000313" key="7">
    <source>
        <dbReference type="Proteomes" id="UP001058860"/>
    </source>
</evidence>
<evidence type="ECO:0000259" key="5">
    <source>
        <dbReference type="Pfam" id="PF00589"/>
    </source>
</evidence>
<dbReference type="Gene3D" id="1.10.150.130">
    <property type="match status" value="1"/>
</dbReference>
<keyword evidence="7" id="KW-1185">Reference proteome</keyword>
<keyword evidence="2" id="KW-0238">DNA-binding</keyword>
<reference evidence="7" key="1">
    <citation type="submission" date="2021-11" db="EMBL/GenBank/DDBJ databases">
        <title>Cultivation dependent microbiological survey of springs from the worlds oldest radium mine currently devoted to the extraction of radon-saturated water.</title>
        <authorList>
            <person name="Kapinusova G."/>
            <person name="Smrhova T."/>
            <person name="Strejcek M."/>
            <person name="Suman J."/>
            <person name="Jani K."/>
            <person name="Pajer P."/>
            <person name="Uhlik O."/>
        </authorList>
    </citation>
    <scope>NUCLEOTIDE SEQUENCE [LARGE SCALE GENOMIC DNA]</scope>
    <source>
        <strain evidence="7">J379</strain>
    </source>
</reference>
<dbReference type="InterPro" id="IPR011010">
    <property type="entry name" value="DNA_brk_join_enz"/>
</dbReference>